<dbReference type="PANTHER" id="PTHR35024:SF4">
    <property type="entry name" value="POLYMER-FORMING CYTOSKELETAL PROTEIN"/>
    <property type="match status" value="1"/>
</dbReference>
<proteinExistence type="inferred from homology"/>
<sequence>MGIFSQHRGTESSQATSTLIAKGCSVSGELKLENDIQVDGIVNGQVNVDSTLIVSESGRVKGDVYANKLIINGIVEGNCYAEQIQVLEKGRITGKVWSNNLSIEPGGKFFGEAAELPEKEVISLKSKTEEHQKNQPKTQSSDNKPTSRKQA</sequence>
<dbReference type="Proteomes" id="UP000572072">
    <property type="component" value="Unassembled WGS sequence"/>
</dbReference>
<dbReference type="InterPro" id="IPR007607">
    <property type="entry name" value="BacA/B"/>
</dbReference>
<evidence type="ECO:0000313" key="3">
    <source>
        <dbReference type="EMBL" id="NOH47651.1"/>
    </source>
</evidence>
<name>A0A7Y4E085_9VIBR</name>
<comment type="similarity">
    <text evidence="1">Belongs to the bactofilin family.</text>
</comment>
<dbReference type="EMBL" id="VTYN01000005">
    <property type="protein sequence ID" value="NOH47651.1"/>
    <property type="molecule type" value="Genomic_DNA"/>
</dbReference>
<organism evidence="3 4">
    <name type="scientific">Vibrio rotiferianus</name>
    <dbReference type="NCBI Taxonomy" id="190895"/>
    <lineage>
        <taxon>Bacteria</taxon>
        <taxon>Pseudomonadati</taxon>
        <taxon>Pseudomonadota</taxon>
        <taxon>Gammaproteobacteria</taxon>
        <taxon>Vibrionales</taxon>
        <taxon>Vibrionaceae</taxon>
        <taxon>Vibrio</taxon>
    </lineage>
</organism>
<evidence type="ECO:0000313" key="4">
    <source>
        <dbReference type="Proteomes" id="UP000572072"/>
    </source>
</evidence>
<protein>
    <submittedName>
        <fullName evidence="3">Polymer-forming cytoskeletal protein</fullName>
    </submittedName>
</protein>
<dbReference type="AlphaFoldDB" id="A0A7Y4E085"/>
<feature type="region of interest" description="Disordered" evidence="2">
    <location>
        <begin position="121"/>
        <end position="151"/>
    </location>
</feature>
<accession>A0A7Y4E085</accession>
<evidence type="ECO:0000256" key="2">
    <source>
        <dbReference type="SAM" id="MobiDB-lite"/>
    </source>
</evidence>
<comment type="caution">
    <text evidence="3">The sequence shown here is derived from an EMBL/GenBank/DDBJ whole genome shotgun (WGS) entry which is preliminary data.</text>
</comment>
<feature type="compositionally biased region" description="Polar residues" evidence="2">
    <location>
        <begin position="135"/>
        <end position="145"/>
    </location>
</feature>
<dbReference type="PANTHER" id="PTHR35024">
    <property type="entry name" value="HYPOTHETICAL CYTOSOLIC PROTEIN"/>
    <property type="match status" value="1"/>
</dbReference>
<gene>
    <name evidence="3" type="ORF">F0262_06245</name>
</gene>
<reference evidence="3 4" key="1">
    <citation type="submission" date="2019-08" db="EMBL/GenBank/DDBJ databases">
        <title>Draft genome sequencing and comparative genomics of hatchery-associated Vibrios.</title>
        <authorList>
            <person name="Kehlet-Delgado H."/>
            <person name="Mueller R.S."/>
        </authorList>
    </citation>
    <scope>NUCLEOTIDE SEQUENCE [LARGE SCALE GENOMIC DNA]</scope>
    <source>
        <strain evidence="3 4">00-78-3</strain>
    </source>
</reference>
<feature type="compositionally biased region" description="Basic and acidic residues" evidence="2">
    <location>
        <begin position="121"/>
        <end position="133"/>
    </location>
</feature>
<dbReference type="RefSeq" id="WP_156145237.1">
    <property type="nucleotide sequence ID" value="NZ_BBLC01000386.1"/>
</dbReference>
<dbReference type="Pfam" id="PF04519">
    <property type="entry name" value="Bactofilin"/>
    <property type="match status" value="1"/>
</dbReference>
<evidence type="ECO:0000256" key="1">
    <source>
        <dbReference type="ARBA" id="ARBA00044755"/>
    </source>
</evidence>